<evidence type="ECO:0000256" key="1">
    <source>
        <dbReference type="SAM" id="MobiDB-lite"/>
    </source>
</evidence>
<reference evidence="2" key="2">
    <citation type="submission" date="2021-04" db="EMBL/GenBank/DDBJ databases">
        <authorList>
            <person name="Podell S."/>
        </authorList>
    </citation>
    <scope>NUCLEOTIDE SEQUENCE</scope>
    <source>
        <strain evidence="2">Hildebrandi</strain>
    </source>
</reference>
<dbReference type="AlphaFoldDB" id="A0A9K3LEL4"/>
<organism evidence="2 3">
    <name type="scientific">Nitzschia inconspicua</name>
    <dbReference type="NCBI Taxonomy" id="303405"/>
    <lineage>
        <taxon>Eukaryota</taxon>
        <taxon>Sar</taxon>
        <taxon>Stramenopiles</taxon>
        <taxon>Ochrophyta</taxon>
        <taxon>Bacillariophyta</taxon>
        <taxon>Bacillariophyceae</taxon>
        <taxon>Bacillariophycidae</taxon>
        <taxon>Bacillariales</taxon>
        <taxon>Bacillariaceae</taxon>
        <taxon>Nitzschia</taxon>
    </lineage>
</organism>
<evidence type="ECO:0000313" key="2">
    <source>
        <dbReference type="EMBL" id="KAG7360692.1"/>
    </source>
</evidence>
<dbReference type="EMBL" id="JAGRRH010000013">
    <property type="protein sequence ID" value="KAG7360692.1"/>
    <property type="molecule type" value="Genomic_DNA"/>
</dbReference>
<feature type="compositionally biased region" description="Polar residues" evidence="1">
    <location>
        <begin position="51"/>
        <end position="61"/>
    </location>
</feature>
<reference evidence="2" key="1">
    <citation type="journal article" date="2021" name="Sci. Rep.">
        <title>Diploid genomic architecture of Nitzschia inconspicua, an elite biomass production diatom.</title>
        <authorList>
            <person name="Oliver A."/>
            <person name="Podell S."/>
            <person name="Pinowska A."/>
            <person name="Traller J.C."/>
            <person name="Smith S.R."/>
            <person name="McClure R."/>
            <person name="Beliaev A."/>
            <person name="Bohutskyi P."/>
            <person name="Hill E.A."/>
            <person name="Rabines A."/>
            <person name="Zheng H."/>
            <person name="Allen L.Z."/>
            <person name="Kuo A."/>
            <person name="Grigoriev I.V."/>
            <person name="Allen A.E."/>
            <person name="Hazlebeck D."/>
            <person name="Allen E.E."/>
        </authorList>
    </citation>
    <scope>NUCLEOTIDE SEQUENCE</scope>
    <source>
        <strain evidence="2">Hildebrandi</strain>
    </source>
</reference>
<name>A0A9K3LEL4_9STRA</name>
<feature type="compositionally biased region" description="Polar residues" evidence="1">
    <location>
        <begin position="1"/>
        <end position="11"/>
    </location>
</feature>
<evidence type="ECO:0000313" key="3">
    <source>
        <dbReference type="Proteomes" id="UP000693970"/>
    </source>
</evidence>
<feature type="region of interest" description="Disordered" evidence="1">
    <location>
        <begin position="1"/>
        <end position="20"/>
    </location>
</feature>
<comment type="caution">
    <text evidence="2">The sequence shown here is derived from an EMBL/GenBank/DDBJ whole genome shotgun (WGS) entry which is preliminary data.</text>
</comment>
<feature type="region of interest" description="Disordered" evidence="1">
    <location>
        <begin position="34"/>
        <end position="68"/>
    </location>
</feature>
<accession>A0A9K3LEL4</accession>
<protein>
    <submittedName>
        <fullName evidence="2">Uncharacterized protein</fullName>
    </submittedName>
</protein>
<sequence length="177" mass="19263">MTILSNSSITNLPPPAGNATVSLKKRSLVRWTTGHNKHSPTTMNFGDLNSPEGNRTTQTIPSKPGPLSKRSISLPVDLGEVEKSSRKLFWFILPSKSTKYPRSTLCGSSETDGGNERLPDPDKEVALQWAISKSNVSQSDDDSECAGLEEEEKIELLGLDFLQSNSDFPIMVETGGI</sequence>
<gene>
    <name evidence="2" type="ORF">IV203_035791</name>
</gene>
<dbReference type="Proteomes" id="UP000693970">
    <property type="component" value="Unassembled WGS sequence"/>
</dbReference>
<keyword evidence="3" id="KW-1185">Reference proteome</keyword>
<proteinExistence type="predicted"/>